<gene>
    <name evidence="6" type="ORF">GALL_325410</name>
</gene>
<evidence type="ECO:0000256" key="3">
    <source>
        <dbReference type="ARBA" id="ARBA00022833"/>
    </source>
</evidence>
<accession>A0A1J5R0X0</accession>
<name>A0A1J5R0X0_9ZZZZ</name>
<dbReference type="PANTHER" id="PTHR33337:SF40">
    <property type="entry name" value="CENP-V_GFA DOMAIN-CONTAINING PROTEIN-RELATED"/>
    <property type="match status" value="1"/>
</dbReference>
<proteinExistence type="inferred from homology"/>
<dbReference type="SUPFAM" id="SSF51316">
    <property type="entry name" value="Mss4-like"/>
    <property type="match status" value="1"/>
</dbReference>
<sequence>MCGAVRYQSDAEPLVMVKCHCRDCQRTTGGPYVPAVIFPMAAFRFTQGQVQHYATPSEKGGHNLRGFCPTCGSRISGAEDPQRGIIGVLASSLDDPTLFVPTLDLYVTDAQPWDILSPETRKLPKGMPAS</sequence>
<comment type="similarity">
    <text evidence="1">Belongs to the Gfa family.</text>
</comment>
<dbReference type="PANTHER" id="PTHR33337">
    <property type="entry name" value="GFA DOMAIN-CONTAINING PROTEIN"/>
    <property type="match status" value="1"/>
</dbReference>
<dbReference type="GO" id="GO:0046872">
    <property type="term" value="F:metal ion binding"/>
    <property type="evidence" value="ECO:0007669"/>
    <property type="project" value="UniProtKB-KW"/>
</dbReference>
<dbReference type="Gene3D" id="3.90.1590.10">
    <property type="entry name" value="glutathione-dependent formaldehyde- activating enzyme (gfa)"/>
    <property type="match status" value="1"/>
</dbReference>
<organism evidence="6">
    <name type="scientific">mine drainage metagenome</name>
    <dbReference type="NCBI Taxonomy" id="410659"/>
    <lineage>
        <taxon>unclassified sequences</taxon>
        <taxon>metagenomes</taxon>
        <taxon>ecological metagenomes</taxon>
    </lineage>
</organism>
<reference evidence="6" key="1">
    <citation type="submission" date="2016-10" db="EMBL/GenBank/DDBJ databases">
        <title>Sequence of Gallionella enrichment culture.</title>
        <authorList>
            <person name="Poehlein A."/>
            <person name="Muehling M."/>
            <person name="Daniel R."/>
        </authorList>
    </citation>
    <scope>NUCLEOTIDE SEQUENCE</scope>
</reference>
<evidence type="ECO:0000256" key="1">
    <source>
        <dbReference type="ARBA" id="ARBA00005495"/>
    </source>
</evidence>
<dbReference type="EMBL" id="MLJW01000532">
    <property type="protein sequence ID" value="OIQ85604.1"/>
    <property type="molecule type" value="Genomic_DNA"/>
</dbReference>
<keyword evidence="2" id="KW-0479">Metal-binding</keyword>
<dbReference type="PROSITE" id="PS51891">
    <property type="entry name" value="CENP_V_GFA"/>
    <property type="match status" value="1"/>
</dbReference>
<protein>
    <submittedName>
        <fullName evidence="6">Glutathione-dependent formaldehyde-activating enzyme</fullName>
    </submittedName>
</protein>
<evidence type="ECO:0000256" key="2">
    <source>
        <dbReference type="ARBA" id="ARBA00022723"/>
    </source>
</evidence>
<dbReference type="GO" id="GO:0016846">
    <property type="term" value="F:carbon-sulfur lyase activity"/>
    <property type="evidence" value="ECO:0007669"/>
    <property type="project" value="InterPro"/>
</dbReference>
<evidence type="ECO:0000313" key="6">
    <source>
        <dbReference type="EMBL" id="OIQ85604.1"/>
    </source>
</evidence>
<dbReference type="Pfam" id="PF04828">
    <property type="entry name" value="GFA"/>
    <property type="match status" value="1"/>
</dbReference>
<keyword evidence="3" id="KW-0862">Zinc</keyword>
<dbReference type="InterPro" id="IPR006913">
    <property type="entry name" value="CENP-V/GFA"/>
</dbReference>
<dbReference type="InterPro" id="IPR011057">
    <property type="entry name" value="Mss4-like_sf"/>
</dbReference>
<comment type="caution">
    <text evidence="6">The sequence shown here is derived from an EMBL/GenBank/DDBJ whole genome shotgun (WGS) entry which is preliminary data.</text>
</comment>
<evidence type="ECO:0000256" key="4">
    <source>
        <dbReference type="ARBA" id="ARBA00023239"/>
    </source>
</evidence>
<dbReference type="AlphaFoldDB" id="A0A1J5R0X0"/>
<keyword evidence="4" id="KW-0456">Lyase</keyword>
<feature type="domain" description="CENP-V/GFA" evidence="5">
    <location>
        <begin position="1"/>
        <end position="114"/>
    </location>
</feature>
<evidence type="ECO:0000259" key="5">
    <source>
        <dbReference type="PROSITE" id="PS51891"/>
    </source>
</evidence>